<gene>
    <name evidence="2" type="ORF">OJF2_69490</name>
</gene>
<dbReference type="InterPro" id="IPR036249">
    <property type="entry name" value="Thioredoxin-like_sf"/>
</dbReference>
<dbReference type="Proteomes" id="UP000324233">
    <property type="component" value="Chromosome"/>
</dbReference>
<dbReference type="Gene3D" id="3.40.30.10">
    <property type="entry name" value="Glutaredoxin"/>
    <property type="match status" value="1"/>
</dbReference>
<dbReference type="SUPFAM" id="SSF52833">
    <property type="entry name" value="Thioredoxin-like"/>
    <property type="match status" value="1"/>
</dbReference>
<dbReference type="KEGG" id="agv:OJF2_69490"/>
<name>A0A5B9WCE9_9BACT</name>
<accession>A0A5B9WCE9</accession>
<dbReference type="Pfam" id="PF10262">
    <property type="entry name" value="Rdx"/>
    <property type="match status" value="1"/>
</dbReference>
<keyword evidence="1" id="KW-0676">Redox-active center</keyword>
<evidence type="ECO:0000313" key="2">
    <source>
        <dbReference type="EMBL" id="QEH38348.1"/>
    </source>
</evidence>
<reference evidence="2 3" key="1">
    <citation type="submission" date="2019-08" db="EMBL/GenBank/DDBJ databases">
        <title>Deep-cultivation of Planctomycetes and their phenomic and genomic characterization uncovers novel biology.</title>
        <authorList>
            <person name="Wiegand S."/>
            <person name="Jogler M."/>
            <person name="Boedeker C."/>
            <person name="Pinto D."/>
            <person name="Vollmers J."/>
            <person name="Rivas-Marin E."/>
            <person name="Kohn T."/>
            <person name="Peeters S.H."/>
            <person name="Heuer A."/>
            <person name="Rast P."/>
            <person name="Oberbeckmann S."/>
            <person name="Bunk B."/>
            <person name="Jeske O."/>
            <person name="Meyerdierks A."/>
            <person name="Storesund J.E."/>
            <person name="Kallscheuer N."/>
            <person name="Luecker S."/>
            <person name="Lage O.M."/>
            <person name="Pohl T."/>
            <person name="Merkel B.J."/>
            <person name="Hornburger P."/>
            <person name="Mueller R.-W."/>
            <person name="Bruemmer F."/>
            <person name="Labrenz M."/>
            <person name="Spormann A.M."/>
            <person name="Op den Camp H."/>
            <person name="Overmann J."/>
            <person name="Amann R."/>
            <person name="Jetten M.S.M."/>
            <person name="Mascher T."/>
            <person name="Medema M.H."/>
            <person name="Devos D.P."/>
            <person name="Kaster A.-K."/>
            <person name="Ovreas L."/>
            <person name="Rohde M."/>
            <person name="Galperin M.Y."/>
            <person name="Jogler C."/>
        </authorList>
    </citation>
    <scope>NUCLEOTIDE SEQUENCE [LARGE SCALE GENOMIC DNA]</scope>
    <source>
        <strain evidence="2 3">OJF2</strain>
    </source>
</reference>
<dbReference type="OrthoDB" id="9811366at2"/>
<evidence type="ECO:0000313" key="3">
    <source>
        <dbReference type="Proteomes" id="UP000324233"/>
    </source>
</evidence>
<dbReference type="NCBIfam" id="TIGR02174">
    <property type="entry name" value="CXXU_selWTH"/>
    <property type="match status" value="1"/>
</dbReference>
<dbReference type="EMBL" id="CP042997">
    <property type="protein sequence ID" value="QEH38348.1"/>
    <property type="molecule type" value="Genomic_DNA"/>
</dbReference>
<keyword evidence="3" id="KW-1185">Reference proteome</keyword>
<protein>
    <submittedName>
        <fullName evidence="2">Rdx family protein</fullName>
    </submittedName>
</protein>
<organism evidence="2 3">
    <name type="scientific">Aquisphaera giovannonii</name>
    <dbReference type="NCBI Taxonomy" id="406548"/>
    <lineage>
        <taxon>Bacteria</taxon>
        <taxon>Pseudomonadati</taxon>
        <taxon>Planctomycetota</taxon>
        <taxon>Planctomycetia</taxon>
        <taxon>Isosphaerales</taxon>
        <taxon>Isosphaeraceae</taxon>
        <taxon>Aquisphaera</taxon>
    </lineage>
</organism>
<proteinExistence type="predicted"/>
<dbReference type="InterPro" id="IPR011893">
    <property type="entry name" value="Selenoprotein_Rdx-typ"/>
</dbReference>
<sequence>MTAKLLPRYKRQIRRYELIPSKGGCFELTVGGKRLYSKLETGKFPDEDAMVAAVGKALGD</sequence>
<dbReference type="AlphaFoldDB" id="A0A5B9WCE9"/>
<evidence type="ECO:0000256" key="1">
    <source>
        <dbReference type="ARBA" id="ARBA00023284"/>
    </source>
</evidence>